<reference evidence="13" key="1">
    <citation type="journal article" date="2012" name="Insect Biochem. Mol. Biol.">
        <title>Transcriptome and full-length cDNA resources for the mountain pine beetle, Dendroctonus ponderosae Hopkins, a major insect pest of pine forests.</title>
        <authorList>
            <person name="Keeling C.I."/>
            <person name="Henderson H."/>
            <person name="Li M."/>
            <person name="Yuen M."/>
            <person name="Clark E.L."/>
            <person name="Fraser J.D."/>
            <person name="Huber D.P."/>
            <person name="Liao N.Y."/>
            <person name="Roderick Docking T."/>
            <person name="Birol I."/>
            <person name="Chan S.K."/>
            <person name="Taylor G.A."/>
            <person name="Palmquist D."/>
            <person name="Jones S.J."/>
            <person name="Bohlmann J."/>
        </authorList>
    </citation>
    <scope>NUCLEOTIDE SEQUENCE</scope>
    <source>
        <tissue evidence="13">Midgut and adhering fatbody of emerged adults of both sexes after feeding on lodgepole pine for up to 64 h</tissue>
    </source>
</reference>
<dbReference type="AlphaFoldDB" id="J3JVH9"/>
<reference evidence="17 18" key="2">
    <citation type="journal article" date="2013" name="Genome Biol.">
        <title>Draft genome of the mountain pine beetle, Dendroctonus ponderosae Hopkins, a major forest pest.</title>
        <authorList>
            <person name="Keeling C.I."/>
            <person name="Yuen M.M."/>
            <person name="Liao N.Y."/>
            <person name="Docking T.R."/>
            <person name="Chan S.K."/>
            <person name="Taylor G.A."/>
            <person name="Palmquist D.L."/>
            <person name="Jackman S.D."/>
            <person name="Nguyen A."/>
            <person name="Li M."/>
            <person name="Henderson H."/>
            <person name="Janes J.K."/>
            <person name="Zhao Y."/>
            <person name="Pandoh P."/>
            <person name="Moore R."/>
            <person name="Sperling F.A."/>
            <person name="Huber D.P."/>
            <person name="Birol I."/>
            <person name="Jones S.J."/>
            <person name="Bohlmann J."/>
        </authorList>
    </citation>
    <scope>NUCLEOTIDE SEQUENCE</scope>
</reference>
<evidence type="ECO:0000256" key="11">
    <source>
        <dbReference type="SAM" id="SignalP"/>
    </source>
</evidence>
<feature type="domain" description="GOLD" evidence="12">
    <location>
        <begin position="32"/>
        <end position="114"/>
    </location>
</feature>
<dbReference type="OrthoDB" id="62956at2759"/>
<dbReference type="InterPro" id="IPR036598">
    <property type="entry name" value="GOLD_dom_sf"/>
</dbReference>
<dbReference type="Proteomes" id="UP000030742">
    <property type="component" value="Unassembled WGS sequence"/>
</dbReference>
<dbReference type="PROSITE" id="PS50866">
    <property type="entry name" value="GOLD"/>
    <property type="match status" value="1"/>
</dbReference>
<feature type="signal peptide" evidence="11">
    <location>
        <begin position="1"/>
        <end position="20"/>
    </location>
</feature>
<evidence type="ECO:0000256" key="8">
    <source>
        <dbReference type="ARBA" id="ARBA00037847"/>
    </source>
</evidence>
<evidence type="ECO:0000256" key="9">
    <source>
        <dbReference type="RuleBase" id="RU003827"/>
    </source>
</evidence>
<proteinExistence type="evidence at transcript level"/>
<accession>J3JVH9</accession>
<evidence type="ECO:0000313" key="17">
    <source>
        <dbReference type="Proteomes" id="UP000019118"/>
    </source>
</evidence>
<dbReference type="OMA" id="NAEDCFY"/>
<dbReference type="SMART" id="SM01190">
    <property type="entry name" value="EMP24_GP25L"/>
    <property type="match status" value="1"/>
</dbReference>
<dbReference type="PANTHER" id="PTHR22811">
    <property type="entry name" value="TRANSMEMBRANE EMP24 DOMAIN-CONTAINING PROTEIN"/>
    <property type="match status" value="1"/>
</dbReference>
<dbReference type="GO" id="GO:0016020">
    <property type="term" value="C:membrane"/>
    <property type="evidence" value="ECO:0007669"/>
    <property type="project" value="UniProtKB-SubCell"/>
</dbReference>
<evidence type="ECO:0000256" key="4">
    <source>
        <dbReference type="ARBA" id="ARBA00022692"/>
    </source>
</evidence>
<dbReference type="EMBL" id="KB740741">
    <property type="protein sequence ID" value="ENN79102.1"/>
    <property type="molecule type" value="Genomic_DNA"/>
</dbReference>
<sequence>MISSFVTLLILCCAYQEIVSTELTFELPDNAKQCFYEEIKANNTGSLEFQVITGGQYDVDVVLKDPKGEILYQKQKLQFDTVSIEAKTTGVHEVCFSNEFSTFSHKIIYLDLKNGEEEDPLPGLGEHITALTQMETSTVDMHKFLNVIIDIQTRHRLREAHGRKQAEQLNEKVQLWALFETVIIIVIAGSQTIMLKSFFSDKRILSVSDKRLLGGH</sequence>
<keyword evidence="4 9" id="KW-0812">Transmembrane</keyword>
<dbReference type="KEGG" id="dpa:109535284"/>
<evidence type="ECO:0000256" key="5">
    <source>
        <dbReference type="ARBA" id="ARBA00022729"/>
    </source>
</evidence>
<evidence type="ECO:0000259" key="12">
    <source>
        <dbReference type="PROSITE" id="PS50866"/>
    </source>
</evidence>
<reference evidence="16" key="3">
    <citation type="submission" date="2024-08" db="UniProtKB">
        <authorList>
            <consortium name="EnsemblMetazoa"/>
        </authorList>
    </citation>
    <scope>IDENTIFICATION</scope>
</reference>
<evidence type="ECO:0000313" key="18">
    <source>
        <dbReference type="Proteomes" id="UP000030742"/>
    </source>
</evidence>
<name>J3JVH9_DENPD</name>
<evidence type="ECO:0000313" key="13">
    <source>
        <dbReference type="EMBL" id="AEE62209.1"/>
    </source>
</evidence>
<evidence type="ECO:0000256" key="3">
    <source>
        <dbReference type="ARBA" id="ARBA00022473"/>
    </source>
</evidence>
<dbReference type="Proteomes" id="UP000019118">
    <property type="component" value="Unassembled WGS sequence"/>
</dbReference>
<dbReference type="Pfam" id="PF01105">
    <property type="entry name" value="EMP24_GP25L"/>
    <property type="match status" value="1"/>
</dbReference>
<comment type="subcellular location">
    <subcellularLocation>
        <location evidence="8">Endomembrane system</location>
        <topology evidence="8">Single-pass membrane protein</topology>
    </subcellularLocation>
    <subcellularLocation>
        <location evidence="1 9">Membrane</location>
        <topology evidence="1 9">Single-pass type I membrane protein</topology>
    </subcellularLocation>
</comment>
<evidence type="ECO:0000256" key="10">
    <source>
        <dbReference type="SAM" id="Phobius"/>
    </source>
</evidence>
<evidence type="ECO:0000256" key="2">
    <source>
        <dbReference type="ARBA" id="ARBA00007104"/>
    </source>
</evidence>
<dbReference type="HOGENOM" id="CLU_066963_6_0_1"/>
<keyword evidence="7 10" id="KW-0472">Membrane</keyword>
<organism evidence="13">
    <name type="scientific">Dendroctonus ponderosae</name>
    <name type="common">Mountain pine beetle</name>
    <dbReference type="NCBI Taxonomy" id="77166"/>
    <lineage>
        <taxon>Eukaryota</taxon>
        <taxon>Metazoa</taxon>
        <taxon>Ecdysozoa</taxon>
        <taxon>Arthropoda</taxon>
        <taxon>Hexapoda</taxon>
        <taxon>Insecta</taxon>
        <taxon>Pterygota</taxon>
        <taxon>Neoptera</taxon>
        <taxon>Endopterygota</taxon>
        <taxon>Coleoptera</taxon>
        <taxon>Polyphaga</taxon>
        <taxon>Cucujiformia</taxon>
        <taxon>Curculionidae</taxon>
        <taxon>Scolytinae</taxon>
        <taxon>Dendroctonus</taxon>
    </lineage>
</organism>
<keyword evidence="3" id="KW-0217">Developmental protein</keyword>
<protein>
    <recommendedName>
        <fullName evidence="12">GOLD domain-containing protein</fullName>
    </recommendedName>
</protein>
<evidence type="ECO:0000313" key="15">
    <source>
        <dbReference type="EMBL" id="ERL93913.1"/>
    </source>
</evidence>
<dbReference type="EnsemblMetazoa" id="XM_019901175.1">
    <property type="protein sequence ID" value="XP_019756734.1"/>
    <property type="gene ID" value="LOC109535284"/>
</dbReference>
<dbReference type="EMBL" id="BT127247">
    <property type="protein sequence ID" value="AEE62209.1"/>
    <property type="molecule type" value="mRNA"/>
</dbReference>
<evidence type="ECO:0000313" key="16">
    <source>
        <dbReference type="EnsemblMetazoa" id="XP_019756734.1"/>
    </source>
</evidence>
<dbReference type="STRING" id="77166.J3JVH9"/>
<feature type="transmembrane region" description="Helical" evidence="10">
    <location>
        <begin position="175"/>
        <end position="195"/>
    </location>
</feature>
<keyword evidence="5 11" id="KW-0732">Signal</keyword>
<evidence type="ECO:0000256" key="6">
    <source>
        <dbReference type="ARBA" id="ARBA00022989"/>
    </source>
</evidence>
<dbReference type="InterPro" id="IPR015720">
    <property type="entry name" value="Emp24-like"/>
</dbReference>
<dbReference type="GO" id="GO:0012505">
    <property type="term" value="C:endomembrane system"/>
    <property type="evidence" value="ECO:0007669"/>
    <property type="project" value="UniProtKB-SubCell"/>
</dbReference>
<keyword evidence="6 10" id="KW-1133">Transmembrane helix</keyword>
<dbReference type="EMBL" id="KB632375">
    <property type="protein sequence ID" value="ERL93913.1"/>
    <property type="molecule type" value="Genomic_DNA"/>
</dbReference>
<evidence type="ECO:0000256" key="7">
    <source>
        <dbReference type="ARBA" id="ARBA00023136"/>
    </source>
</evidence>
<feature type="chain" id="PRO_5010968667" description="GOLD domain-containing protein" evidence="11">
    <location>
        <begin position="21"/>
        <end position="216"/>
    </location>
</feature>
<evidence type="ECO:0000256" key="1">
    <source>
        <dbReference type="ARBA" id="ARBA00004479"/>
    </source>
</evidence>
<dbReference type="InterPro" id="IPR009038">
    <property type="entry name" value="GOLD_dom"/>
</dbReference>
<dbReference type="SUPFAM" id="SSF101576">
    <property type="entry name" value="Supernatant protein factor (SPF), C-terminal domain"/>
    <property type="match status" value="1"/>
</dbReference>
<evidence type="ECO:0000313" key="14">
    <source>
        <dbReference type="EMBL" id="ENN79102.1"/>
    </source>
</evidence>
<keyword evidence="17" id="KW-1185">Reference proteome</keyword>
<gene>
    <name evidence="16" type="primary">109535284</name>
    <name evidence="15" type="ORF">D910_11199</name>
    <name evidence="14" type="ORF">YQE_04440</name>
</gene>
<comment type="similarity">
    <text evidence="2 9">Belongs to the EMP24/GP25L family.</text>
</comment>